<evidence type="ECO:0000259" key="3">
    <source>
        <dbReference type="PROSITE" id="PS50056"/>
    </source>
</evidence>
<dbReference type="InterPro" id="IPR000242">
    <property type="entry name" value="PTP_cat"/>
</dbReference>
<dbReference type="Proteomes" id="UP001626550">
    <property type="component" value="Unassembled WGS sequence"/>
</dbReference>
<dbReference type="PROSITE" id="PS00383">
    <property type="entry name" value="TYR_PHOSPHATASE_1"/>
    <property type="match status" value="1"/>
</dbReference>
<accession>A0ABD2PXZ7</accession>
<dbReference type="InterPro" id="IPR016130">
    <property type="entry name" value="Tyr_Pase_AS"/>
</dbReference>
<proteinExistence type="predicted"/>
<evidence type="ECO:0000256" key="1">
    <source>
        <dbReference type="SAM" id="MobiDB-lite"/>
    </source>
</evidence>
<dbReference type="SMART" id="SM00404">
    <property type="entry name" value="PTPc_motif"/>
    <property type="match status" value="1"/>
</dbReference>
<dbReference type="InterPro" id="IPR003595">
    <property type="entry name" value="Tyr_Pase_cat"/>
</dbReference>
<comment type="caution">
    <text evidence="4">The sequence shown here is derived from an EMBL/GenBank/DDBJ whole genome shotgun (WGS) entry which is preliminary data.</text>
</comment>
<gene>
    <name evidence="4" type="ORF">Ciccas_009343</name>
</gene>
<dbReference type="PROSITE" id="PS50055">
    <property type="entry name" value="TYR_PHOSPHATASE_PTP"/>
    <property type="match status" value="1"/>
</dbReference>
<dbReference type="EMBL" id="JBJKFK010001877">
    <property type="protein sequence ID" value="KAL3312070.1"/>
    <property type="molecule type" value="Genomic_DNA"/>
</dbReference>
<feature type="non-terminal residue" evidence="4">
    <location>
        <position position="1"/>
    </location>
</feature>
<keyword evidence="5" id="KW-1185">Reference proteome</keyword>
<dbReference type="PANTHER" id="PTHR19134">
    <property type="entry name" value="RECEPTOR-TYPE TYROSINE-PROTEIN PHOSPHATASE"/>
    <property type="match status" value="1"/>
</dbReference>
<dbReference type="InterPro" id="IPR050348">
    <property type="entry name" value="Protein-Tyr_Phosphatase"/>
</dbReference>
<dbReference type="PROSITE" id="PS50056">
    <property type="entry name" value="TYR_PHOSPHATASE_2"/>
    <property type="match status" value="1"/>
</dbReference>
<evidence type="ECO:0000313" key="5">
    <source>
        <dbReference type="Proteomes" id="UP001626550"/>
    </source>
</evidence>
<name>A0ABD2PXZ7_9PLAT</name>
<feature type="domain" description="Tyrosine-protein phosphatase" evidence="2">
    <location>
        <begin position="1"/>
        <end position="113"/>
    </location>
</feature>
<dbReference type="Gene3D" id="3.90.190.10">
    <property type="entry name" value="Protein tyrosine phosphatase superfamily"/>
    <property type="match status" value="1"/>
</dbReference>
<feature type="region of interest" description="Disordered" evidence="1">
    <location>
        <begin position="157"/>
        <end position="178"/>
    </location>
</feature>
<evidence type="ECO:0000313" key="4">
    <source>
        <dbReference type="EMBL" id="KAL3312070.1"/>
    </source>
</evidence>
<dbReference type="PANTHER" id="PTHR19134:SF561">
    <property type="entry name" value="PROTEIN TYROSINE PHOSPHATASE 36E, ISOFORM A"/>
    <property type="match status" value="1"/>
</dbReference>
<dbReference type="Pfam" id="PF00102">
    <property type="entry name" value="Y_phosphatase"/>
    <property type="match status" value="1"/>
</dbReference>
<dbReference type="SUPFAM" id="SSF52799">
    <property type="entry name" value="(Phosphotyrosine protein) phosphatases II"/>
    <property type="match status" value="1"/>
</dbReference>
<dbReference type="AlphaFoldDB" id="A0ABD2PXZ7"/>
<feature type="domain" description="Tyrosine specific protein phosphatases" evidence="3">
    <location>
        <begin position="23"/>
        <end position="104"/>
    </location>
</feature>
<protein>
    <submittedName>
        <fullName evidence="4">Uncharacterized protein</fullName>
    </submittedName>
</protein>
<dbReference type="InterPro" id="IPR000387">
    <property type="entry name" value="Tyr_Pase_dom"/>
</dbReference>
<evidence type="ECO:0000259" key="2">
    <source>
        <dbReference type="PROSITE" id="PS50055"/>
    </source>
</evidence>
<dbReference type="InterPro" id="IPR029021">
    <property type="entry name" value="Prot-tyrosine_phosphatase-like"/>
</dbReference>
<dbReference type="PRINTS" id="PR00700">
    <property type="entry name" value="PRTYPHPHTASE"/>
</dbReference>
<reference evidence="4 5" key="1">
    <citation type="submission" date="2024-11" db="EMBL/GenBank/DDBJ databases">
        <title>Adaptive evolution of stress response genes in parasites aligns with host niche diversity.</title>
        <authorList>
            <person name="Hahn C."/>
            <person name="Resl P."/>
        </authorList>
    </citation>
    <scope>NUCLEOTIDE SEQUENCE [LARGE SCALE GENOMIC DNA]</scope>
    <source>
        <strain evidence="4">EGGRZ-B1_66</strain>
        <tissue evidence="4">Body</tissue>
    </source>
</reference>
<organism evidence="4 5">
    <name type="scientific">Cichlidogyrus casuarinus</name>
    <dbReference type="NCBI Taxonomy" id="1844966"/>
    <lineage>
        <taxon>Eukaryota</taxon>
        <taxon>Metazoa</taxon>
        <taxon>Spiralia</taxon>
        <taxon>Lophotrochozoa</taxon>
        <taxon>Platyhelminthes</taxon>
        <taxon>Monogenea</taxon>
        <taxon>Monopisthocotylea</taxon>
        <taxon>Dactylogyridea</taxon>
        <taxon>Ancyrocephalidae</taxon>
        <taxon>Cichlidogyrus</taxon>
    </lineage>
</organism>
<sequence length="178" mass="20267">HKRMGEKRIVRQFQFEAWHRNDVPFVSAVIDLTYKIASWHENNKSPIVVHCCTGASRTGSFICINEFLGVVRQNLVGGAISVSKYALDLANSRPKLMDRVEHYKYIYYVLRQWLEAGGSTLFTLDTIQDAHNRLRKAPKSGNSSSRYQAELNVSCYPNNQSLDTPPNRMLPLETASHP</sequence>